<dbReference type="InterPro" id="IPR007152">
    <property type="entry name" value="DUF354"/>
</dbReference>
<dbReference type="RefSeq" id="WP_221573136.1">
    <property type="nucleotide sequence ID" value="NZ_JAIGNK010000002.1"/>
</dbReference>
<name>A0ABS7IW10_9SPHN</name>
<dbReference type="PANTHER" id="PTHR39662:SF1">
    <property type="entry name" value="DUF354 DOMAIN-CONTAINING PROTEIN"/>
    <property type="match status" value="1"/>
</dbReference>
<gene>
    <name evidence="1" type="ORF">K3152_05515</name>
</gene>
<comment type="caution">
    <text evidence="1">The sequence shown here is derived from an EMBL/GenBank/DDBJ whole genome shotgun (WGS) entry which is preliminary data.</text>
</comment>
<sequence length="343" mass="37793">MKLLRILIDIVHPADVLFFLRPIRFWQERGDELLVLSRHKDVTCDLLDEFGIAHIPVTTASKGLLGLGSELLKRSFATWQHARRFRPDVMLGFGGVSISHAGKLLGVPALSFYDTENATLQAKVTWPFITHVYVPENYTSNLPQGRVTKLPGAKELSYLHPAGFMPDREKAVAAGFDPKQDNYLVRLVAWNANHDIGKQGWDEATLRAVIKQLPGKVHISSEVPLPADLEPLLYRGKFSEIHHLMGCCRLFVGESASMAAEAAVLGVPSIYAADFRLGYIDELVGAGLMQQVPVAQLPEAIDRGLAIDPSRQAERRDTYVASKVDWAKAVIEAADAHGEGGRT</sequence>
<dbReference type="Gene3D" id="3.40.50.2000">
    <property type="entry name" value="Glycogen Phosphorylase B"/>
    <property type="match status" value="1"/>
</dbReference>
<dbReference type="PANTHER" id="PTHR39662">
    <property type="entry name" value="DUF354 DOMAIN-CONTAINING PROTEIN-RELATED"/>
    <property type="match status" value="1"/>
</dbReference>
<accession>A0ABS7IW10</accession>
<dbReference type="Pfam" id="PF04007">
    <property type="entry name" value="DUF354"/>
    <property type="match status" value="1"/>
</dbReference>
<evidence type="ECO:0000313" key="2">
    <source>
        <dbReference type="Proteomes" id="UP000783253"/>
    </source>
</evidence>
<evidence type="ECO:0000313" key="1">
    <source>
        <dbReference type="EMBL" id="MBX7457696.1"/>
    </source>
</evidence>
<reference evidence="1 2" key="1">
    <citation type="submission" date="2021-08" db="EMBL/GenBank/DDBJ databases">
        <title>Comparative Genomics Analysis of the Genus Qipengyuania Reveals Extensive Genetic Diversity and Metabolic Versatility, Including the Description of Fifteen Novel Species.</title>
        <authorList>
            <person name="Liu Y."/>
        </authorList>
    </citation>
    <scope>NUCLEOTIDE SEQUENCE [LARGE SCALE GENOMIC DNA]</scope>
    <source>
        <strain evidence="1 2">1NDH17</strain>
    </source>
</reference>
<keyword evidence="2" id="KW-1185">Reference proteome</keyword>
<dbReference type="EMBL" id="JAIGNK010000002">
    <property type="protein sequence ID" value="MBX7457696.1"/>
    <property type="molecule type" value="Genomic_DNA"/>
</dbReference>
<dbReference type="SUPFAM" id="SSF53756">
    <property type="entry name" value="UDP-Glycosyltransferase/glycogen phosphorylase"/>
    <property type="match status" value="1"/>
</dbReference>
<protein>
    <submittedName>
        <fullName evidence="1">DUF354 domain-containing protein</fullName>
    </submittedName>
</protein>
<proteinExistence type="predicted"/>
<dbReference type="Proteomes" id="UP000783253">
    <property type="component" value="Unassembled WGS sequence"/>
</dbReference>
<organism evidence="1 2">
    <name type="scientific">Qipengyuania polymorpha</name>
    <dbReference type="NCBI Taxonomy" id="2867234"/>
    <lineage>
        <taxon>Bacteria</taxon>
        <taxon>Pseudomonadati</taxon>
        <taxon>Pseudomonadota</taxon>
        <taxon>Alphaproteobacteria</taxon>
        <taxon>Sphingomonadales</taxon>
        <taxon>Erythrobacteraceae</taxon>
        <taxon>Qipengyuania</taxon>
    </lineage>
</organism>